<dbReference type="PANTHER" id="PTHR33164">
    <property type="entry name" value="TRANSCRIPTIONAL REGULATOR, MARR FAMILY"/>
    <property type="match status" value="1"/>
</dbReference>
<dbReference type="Pfam" id="PF12802">
    <property type="entry name" value="MarR_2"/>
    <property type="match status" value="1"/>
</dbReference>
<accession>A0ABP7KKF3</accession>
<dbReference type="InterPro" id="IPR000835">
    <property type="entry name" value="HTH_MarR-typ"/>
</dbReference>
<evidence type="ECO:0000313" key="2">
    <source>
        <dbReference type="EMBL" id="GAA3880598.1"/>
    </source>
</evidence>
<sequence length="164" mass="18122">MSVMPHDSAEFSWWNGLPYTLWRAHNAVNRVLHDAIKDLGVTVTQLGLAVHLDQLGALSASDLARGIHVTPQSVATALARLDKLGWVNHQPHPVHGRVVLFTLTERGREGVRDGSARMAEVTDRMTSVLSDGGAETVVRELRRILVELEGSDRPTETLWPIRNP</sequence>
<dbReference type="SUPFAM" id="SSF46785">
    <property type="entry name" value="Winged helix' DNA-binding domain"/>
    <property type="match status" value="1"/>
</dbReference>
<feature type="domain" description="HTH marR-type" evidence="1">
    <location>
        <begin position="14"/>
        <end position="146"/>
    </location>
</feature>
<reference evidence="3" key="1">
    <citation type="journal article" date="2019" name="Int. J. Syst. Evol. Microbiol.">
        <title>The Global Catalogue of Microorganisms (GCM) 10K type strain sequencing project: providing services to taxonomists for standard genome sequencing and annotation.</title>
        <authorList>
            <consortium name="The Broad Institute Genomics Platform"/>
            <consortium name="The Broad Institute Genome Sequencing Center for Infectious Disease"/>
            <person name="Wu L."/>
            <person name="Ma J."/>
        </authorList>
    </citation>
    <scope>NUCLEOTIDE SEQUENCE [LARGE SCALE GENOMIC DNA]</scope>
    <source>
        <strain evidence="3">JCM 17021</strain>
    </source>
</reference>
<evidence type="ECO:0000259" key="1">
    <source>
        <dbReference type="PROSITE" id="PS50995"/>
    </source>
</evidence>
<dbReference type="InterPro" id="IPR036390">
    <property type="entry name" value="WH_DNA-bd_sf"/>
</dbReference>
<protein>
    <submittedName>
        <fullName evidence="2">MarR family transcriptional regulator</fullName>
    </submittedName>
</protein>
<comment type="caution">
    <text evidence="2">The sequence shown here is derived from an EMBL/GenBank/DDBJ whole genome shotgun (WGS) entry which is preliminary data.</text>
</comment>
<evidence type="ECO:0000313" key="3">
    <source>
        <dbReference type="Proteomes" id="UP001501803"/>
    </source>
</evidence>
<gene>
    <name evidence="2" type="ORF">GCM10022381_23580</name>
</gene>
<dbReference type="InterPro" id="IPR039422">
    <property type="entry name" value="MarR/SlyA-like"/>
</dbReference>
<dbReference type="Proteomes" id="UP001501803">
    <property type="component" value="Unassembled WGS sequence"/>
</dbReference>
<keyword evidence="3" id="KW-1185">Reference proteome</keyword>
<name>A0ABP7KKF3_9MICO</name>
<dbReference type="SMART" id="SM00347">
    <property type="entry name" value="HTH_MARR"/>
    <property type="match status" value="1"/>
</dbReference>
<proteinExistence type="predicted"/>
<dbReference type="Gene3D" id="1.10.10.10">
    <property type="entry name" value="Winged helix-like DNA-binding domain superfamily/Winged helix DNA-binding domain"/>
    <property type="match status" value="1"/>
</dbReference>
<dbReference type="EMBL" id="BAABCN010000007">
    <property type="protein sequence ID" value="GAA3880598.1"/>
    <property type="molecule type" value="Genomic_DNA"/>
</dbReference>
<organism evidence="2 3">
    <name type="scientific">Leifsonia kafniensis</name>
    <dbReference type="NCBI Taxonomy" id="475957"/>
    <lineage>
        <taxon>Bacteria</taxon>
        <taxon>Bacillati</taxon>
        <taxon>Actinomycetota</taxon>
        <taxon>Actinomycetes</taxon>
        <taxon>Micrococcales</taxon>
        <taxon>Microbacteriaceae</taxon>
        <taxon>Leifsonia</taxon>
    </lineage>
</organism>
<dbReference type="InterPro" id="IPR036388">
    <property type="entry name" value="WH-like_DNA-bd_sf"/>
</dbReference>
<dbReference type="PROSITE" id="PS50995">
    <property type="entry name" value="HTH_MARR_2"/>
    <property type="match status" value="1"/>
</dbReference>
<dbReference type="PANTHER" id="PTHR33164:SF43">
    <property type="entry name" value="HTH-TYPE TRANSCRIPTIONAL REPRESSOR YETL"/>
    <property type="match status" value="1"/>
</dbReference>